<organism evidence="1">
    <name type="scientific">marine sediment metagenome</name>
    <dbReference type="NCBI Taxonomy" id="412755"/>
    <lineage>
        <taxon>unclassified sequences</taxon>
        <taxon>metagenomes</taxon>
        <taxon>ecological metagenomes</taxon>
    </lineage>
</organism>
<gene>
    <name evidence="1" type="ORF">LCGC14_2133200</name>
</gene>
<sequence>VWIVLHYDRRYCARTAAFRAMFENNKVRLMLYETLTENPADESDLLECLKDGVSVLITYVDVGRPDAFENNNPYLTLLDCKVIRSWLPRPVAMEHEDATNLNFFVEIESSQYTWNKEEK</sequence>
<dbReference type="AlphaFoldDB" id="A0A0F9GDR5"/>
<accession>A0A0F9GDR5</accession>
<feature type="non-terminal residue" evidence="1">
    <location>
        <position position="1"/>
    </location>
</feature>
<reference evidence="1" key="1">
    <citation type="journal article" date="2015" name="Nature">
        <title>Complex archaea that bridge the gap between prokaryotes and eukaryotes.</title>
        <authorList>
            <person name="Spang A."/>
            <person name="Saw J.H."/>
            <person name="Jorgensen S.L."/>
            <person name="Zaremba-Niedzwiedzka K."/>
            <person name="Martijn J."/>
            <person name="Lind A.E."/>
            <person name="van Eijk R."/>
            <person name="Schleper C."/>
            <person name="Guy L."/>
            <person name="Ettema T.J."/>
        </authorList>
    </citation>
    <scope>NUCLEOTIDE SEQUENCE</scope>
</reference>
<evidence type="ECO:0000313" key="1">
    <source>
        <dbReference type="EMBL" id="KKL67610.1"/>
    </source>
</evidence>
<dbReference type="EMBL" id="LAZR01026804">
    <property type="protein sequence ID" value="KKL67610.1"/>
    <property type="molecule type" value="Genomic_DNA"/>
</dbReference>
<name>A0A0F9GDR5_9ZZZZ</name>
<protein>
    <submittedName>
        <fullName evidence="1">Uncharacterized protein</fullName>
    </submittedName>
</protein>
<comment type="caution">
    <text evidence="1">The sequence shown here is derived from an EMBL/GenBank/DDBJ whole genome shotgun (WGS) entry which is preliminary data.</text>
</comment>
<proteinExistence type="predicted"/>